<proteinExistence type="inferred from homology"/>
<evidence type="ECO:0008006" key="10">
    <source>
        <dbReference type="Google" id="ProtNLM"/>
    </source>
</evidence>
<evidence type="ECO:0000256" key="2">
    <source>
        <dbReference type="ARBA" id="ARBA00022485"/>
    </source>
</evidence>
<organism evidence="8 9">
    <name type="scientific">Actinoallomurus iriomotensis</name>
    <dbReference type="NCBI Taxonomy" id="478107"/>
    <lineage>
        <taxon>Bacteria</taxon>
        <taxon>Bacillati</taxon>
        <taxon>Actinomycetota</taxon>
        <taxon>Actinomycetes</taxon>
        <taxon>Streptosporangiales</taxon>
        <taxon>Thermomonosporaceae</taxon>
        <taxon>Actinoallomurus</taxon>
    </lineage>
</organism>
<evidence type="ECO:0000256" key="3">
    <source>
        <dbReference type="ARBA" id="ARBA00022723"/>
    </source>
</evidence>
<feature type="region of interest" description="Disordered" evidence="7">
    <location>
        <begin position="198"/>
        <end position="278"/>
    </location>
</feature>
<dbReference type="InterPro" id="IPR020904">
    <property type="entry name" value="Sc_DH/Rdtase_CS"/>
</dbReference>
<dbReference type="PANTHER" id="PTHR43498:SF1">
    <property type="entry name" value="COB--COM HETERODISULFIDE REDUCTASE IRON-SULFUR SUBUNIT A"/>
    <property type="match status" value="1"/>
</dbReference>
<comment type="similarity">
    <text evidence="1">Belongs to the short-chain dehydrogenases/reductases (SDR) family.</text>
</comment>
<dbReference type="CDD" id="cd05233">
    <property type="entry name" value="SDR_c"/>
    <property type="match status" value="1"/>
</dbReference>
<keyword evidence="2" id="KW-0004">4Fe-4S</keyword>
<dbReference type="InterPro" id="IPR036188">
    <property type="entry name" value="FAD/NAD-bd_sf"/>
</dbReference>
<reference evidence="8" key="1">
    <citation type="submission" date="2023-03" db="EMBL/GenBank/DDBJ databases">
        <title>Actinoallomurus iriomotensis NBRC 103684.</title>
        <authorList>
            <person name="Ichikawa N."/>
            <person name="Sato H."/>
            <person name="Tonouchi N."/>
        </authorList>
    </citation>
    <scope>NUCLEOTIDE SEQUENCE</scope>
    <source>
        <strain evidence="8">NBRC 103684</strain>
    </source>
</reference>
<evidence type="ECO:0000256" key="4">
    <source>
        <dbReference type="ARBA" id="ARBA00023002"/>
    </source>
</evidence>
<dbReference type="InterPro" id="IPR002347">
    <property type="entry name" value="SDR_fam"/>
</dbReference>
<protein>
    <recommendedName>
        <fullName evidence="10">FAD dependent oxidoreductase</fullName>
    </recommendedName>
</protein>
<dbReference type="SUPFAM" id="SSF51735">
    <property type="entry name" value="NAD(P)-binding Rossmann-fold domains"/>
    <property type="match status" value="1"/>
</dbReference>
<evidence type="ECO:0000256" key="7">
    <source>
        <dbReference type="SAM" id="MobiDB-lite"/>
    </source>
</evidence>
<keyword evidence="9" id="KW-1185">Reference proteome</keyword>
<feature type="region of interest" description="Disordered" evidence="7">
    <location>
        <begin position="513"/>
        <end position="566"/>
    </location>
</feature>
<gene>
    <name evidence="8" type="ORF">Airi02_060670</name>
</gene>
<feature type="compositionally biased region" description="Gly residues" evidence="7">
    <location>
        <begin position="523"/>
        <end position="533"/>
    </location>
</feature>
<sequence>MDGHTAVLGLDVGGTRIKWVRWSPLSGVLDQGWQETPRQAAPAVVSAVAGLIGHRPVHGACAEAIRASGGSVHGVDVDTTDITLPGGAESAVRDAHAALGGLDGVVHAVGMSGRRLGDGRITERTGEAWAEVHRVNHESVFRLLRATIPEIAPGGSIVIVGSALATSLDRDFRTVAYAGAKGALIPLVRSAAYDAAPAGVRGEPGRRRAGGHPDGPAGARLPRDRGADGGTDAARRHGLLTRGGGRRRPVAPLRRRPANDRRGHPRRRRVAPAMNRPETLTTDHVASTPLLWSGDVVVVGGGSAGCAAAVAAARAGARTLLVEAAGFLGGAGAAVLDTFYGFYAPGRADRVVGGIGWEVCRRLLSWDQAFERPNTYGAGTGVTYEPEALKLREYTRFLRSRVPGYADARLISVATHIGVRESRRLVGRYVLTREDVLSARRFADEIAQCGAPIEDHAGGSSTIWQYVGGDGDPTGMTYGVPYRCLLPREVSGLLVAGRCLSVTHDAHASIRSMGAVHGHGPDGRNGGGDGGLGAPATGGRRRARAPHGPAGGRRDPVSPTECSMIQ</sequence>
<dbReference type="SUPFAM" id="SSF51905">
    <property type="entry name" value="FAD/NAD(P)-binding domain"/>
    <property type="match status" value="1"/>
</dbReference>
<dbReference type="Gene3D" id="3.40.50.720">
    <property type="entry name" value="NAD(P)-binding Rossmann-like Domain"/>
    <property type="match status" value="1"/>
</dbReference>
<dbReference type="PROSITE" id="PS00061">
    <property type="entry name" value="ADH_SHORT"/>
    <property type="match status" value="1"/>
</dbReference>
<dbReference type="AlphaFoldDB" id="A0A9W6S6Q5"/>
<dbReference type="Pfam" id="PF13561">
    <property type="entry name" value="adh_short_C2"/>
    <property type="match status" value="1"/>
</dbReference>
<dbReference type="GO" id="GO:0051539">
    <property type="term" value="F:4 iron, 4 sulfur cluster binding"/>
    <property type="evidence" value="ECO:0007669"/>
    <property type="project" value="UniProtKB-KW"/>
</dbReference>
<dbReference type="Gene3D" id="3.50.50.60">
    <property type="entry name" value="FAD/NAD(P)-binding domain"/>
    <property type="match status" value="1"/>
</dbReference>
<dbReference type="GO" id="GO:0046872">
    <property type="term" value="F:metal ion binding"/>
    <property type="evidence" value="ECO:0007669"/>
    <property type="project" value="UniProtKB-KW"/>
</dbReference>
<dbReference type="GO" id="GO:0016491">
    <property type="term" value="F:oxidoreductase activity"/>
    <property type="evidence" value="ECO:0007669"/>
    <property type="project" value="UniProtKB-KW"/>
</dbReference>
<accession>A0A9W6S6Q5</accession>
<feature type="compositionally biased region" description="Basic residues" evidence="7">
    <location>
        <begin position="236"/>
        <end position="256"/>
    </location>
</feature>
<evidence type="ECO:0000313" key="8">
    <source>
        <dbReference type="EMBL" id="GLY88138.1"/>
    </source>
</evidence>
<keyword evidence="6" id="KW-0411">Iron-sulfur</keyword>
<evidence type="ECO:0000256" key="5">
    <source>
        <dbReference type="ARBA" id="ARBA00023004"/>
    </source>
</evidence>
<evidence type="ECO:0000256" key="6">
    <source>
        <dbReference type="ARBA" id="ARBA00023014"/>
    </source>
</evidence>
<comment type="caution">
    <text evidence="8">The sequence shown here is derived from an EMBL/GenBank/DDBJ whole genome shotgun (WGS) entry which is preliminary data.</text>
</comment>
<dbReference type="InterPro" id="IPR036291">
    <property type="entry name" value="NAD(P)-bd_dom_sf"/>
</dbReference>
<keyword evidence="3" id="KW-0479">Metal-binding</keyword>
<dbReference type="RefSeq" id="WP_285577748.1">
    <property type="nucleotide sequence ID" value="NZ_BSTK01000009.1"/>
</dbReference>
<evidence type="ECO:0000313" key="9">
    <source>
        <dbReference type="Proteomes" id="UP001165074"/>
    </source>
</evidence>
<dbReference type="Pfam" id="PF12831">
    <property type="entry name" value="FAD_oxidored"/>
    <property type="match status" value="2"/>
</dbReference>
<dbReference type="Proteomes" id="UP001165074">
    <property type="component" value="Unassembled WGS sequence"/>
</dbReference>
<evidence type="ECO:0000256" key="1">
    <source>
        <dbReference type="ARBA" id="ARBA00006484"/>
    </source>
</evidence>
<dbReference type="EMBL" id="BSTK01000009">
    <property type="protein sequence ID" value="GLY88138.1"/>
    <property type="molecule type" value="Genomic_DNA"/>
</dbReference>
<name>A0A9W6S6Q5_9ACTN</name>
<keyword evidence="5" id="KW-0408">Iron</keyword>
<keyword evidence="4" id="KW-0560">Oxidoreductase</keyword>
<dbReference type="InterPro" id="IPR039650">
    <property type="entry name" value="HdrA-like"/>
</dbReference>
<dbReference type="PANTHER" id="PTHR43498">
    <property type="entry name" value="FERREDOXIN:COB-COM HETERODISULFIDE REDUCTASE SUBUNIT A"/>
    <property type="match status" value="1"/>
</dbReference>